<dbReference type="AlphaFoldDB" id="A0AAW2YJS7"/>
<evidence type="ECO:0000313" key="4">
    <source>
        <dbReference type="EMBL" id="KAL0477136.1"/>
    </source>
</evidence>
<dbReference type="InterPro" id="IPR033648">
    <property type="entry name" value="AAR2_C"/>
</dbReference>
<proteinExistence type="inferred from homology"/>
<dbReference type="CDD" id="cd13778">
    <property type="entry name" value="Aar2_C"/>
    <property type="match status" value="1"/>
</dbReference>
<dbReference type="Pfam" id="PF20981">
    <property type="entry name" value="AAR2_1st"/>
    <property type="match status" value="1"/>
</dbReference>
<dbReference type="Gene3D" id="2.60.34.20">
    <property type="match status" value="1"/>
</dbReference>
<reference evidence="4 5" key="1">
    <citation type="submission" date="2024-03" db="EMBL/GenBank/DDBJ databases">
        <title>The Acrasis kona genome and developmental transcriptomes reveal deep origins of eukaryotic multicellular pathways.</title>
        <authorList>
            <person name="Sheikh S."/>
            <person name="Fu C.-J."/>
            <person name="Brown M.W."/>
            <person name="Baldauf S.L."/>
        </authorList>
    </citation>
    <scope>NUCLEOTIDE SEQUENCE [LARGE SCALE GENOMIC DNA]</scope>
    <source>
        <strain evidence="4 5">ATCC MYA-3509</strain>
    </source>
</reference>
<feature type="domain" description="AAR2 C-terminal" evidence="2">
    <location>
        <begin position="185"/>
        <end position="343"/>
    </location>
</feature>
<dbReference type="Gene3D" id="1.25.40.550">
    <property type="entry name" value="Aar2, C-terminal domain-like"/>
    <property type="match status" value="1"/>
</dbReference>
<dbReference type="InterPro" id="IPR007946">
    <property type="entry name" value="AAR2"/>
</dbReference>
<dbReference type="CDD" id="cd13777">
    <property type="entry name" value="Aar2_N"/>
    <property type="match status" value="1"/>
</dbReference>
<comment type="caution">
    <text evidence="4">The sequence shown here is derived from an EMBL/GenBank/DDBJ whole genome shotgun (WGS) entry which is preliminary data.</text>
</comment>
<evidence type="ECO:0000256" key="1">
    <source>
        <dbReference type="ARBA" id="ARBA00006281"/>
    </source>
</evidence>
<dbReference type="PANTHER" id="PTHR12689">
    <property type="entry name" value="A1 CISTRON SPLICING FACTOR AAR2-RELATED"/>
    <property type="match status" value="1"/>
</dbReference>
<dbReference type="InterPro" id="IPR033647">
    <property type="entry name" value="Aar2_N"/>
</dbReference>
<dbReference type="EMBL" id="JAOPGA020000144">
    <property type="protein sequence ID" value="KAL0477136.1"/>
    <property type="molecule type" value="Genomic_DNA"/>
</dbReference>
<dbReference type="Pfam" id="PF05282">
    <property type="entry name" value="AAR2"/>
    <property type="match status" value="1"/>
</dbReference>
<dbReference type="GO" id="GO:0000244">
    <property type="term" value="P:spliceosomal tri-snRNP complex assembly"/>
    <property type="evidence" value="ECO:0007669"/>
    <property type="project" value="TreeGrafter"/>
</dbReference>
<comment type="similarity">
    <text evidence="1">Belongs to the AAR2 family.</text>
</comment>
<gene>
    <name evidence="4" type="ORF">AKO1_005942</name>
</gene>
<evidence type="ECO:0000259" key="3">
    <source>
        <dbReference type="Pfam" id="PF20981"/>
    </source>
</evidence>
<protein>
    <submittedName>
        <fullName evidence="4">AAR2</fullName>
    </submittedName>
</protein>
<dbReference type="PANTHER" id="PTHR12689:SF4">
    <property type="entry name" value="PROTEIN AAR2 HOMOLOG"/>
    <property type="match status" value="1"/>
</dbReference>
<dbReference type="Proteomes" id="UP001431209">
    <property type="component" value="Unassembled WGS sequence"/>
</dbReference>
<accession>A0AAW2YJS7</accession>
<sequence length="356" mass="41237">MIIEELGGDDGVLLCLGVRKGTEFGIDYYSYTVSDQFIGFQSIPRGFHYIFYGLSSDDALSAPRVSLYVEFNQHKQFTILSFNESTEMFDIVDESSITFSEEVEKYKQRQYTSRIAPYPNEHYPQWLKLSKFITKPVINALTPINKFIYSTLSVEEDKLIRDHQLKTDPDHKFSSKADNSGRAFYRKIPRKLKKKGVTPSELTKLNIDKSALLEQLLKDSKGDGDEEREEMLLGEFQYAFVCFLLGQCQDAFDQWKSICELMCNCDEAMDKRVGLFIRFVNVLNEQLLLIPNDFFSDDLSQNNFLTKTIHSLFLLSDDKDARIVSQVEKLKSDVNKKFDWDFEQDDEEDTPVIVMT</sequence>
<dbReference type="InterPro" id="IPR038516">
    <property type="entry name" value="AAR2_N_sf"/>
</dbReference>
<feature type="domain" description="AAR2 N-terminal" evidence="3">
    <location>
        <begin position="11"/>
        <end position="143"/>
    </location>
</feature>
<keyword evidence="5" id="KW-1185">Reference proteome</keyword>
<name>A0AAW2YJS7_9EUKA</name>
<organism evidence="4 5">
    <name type="scientific">Acrasis kona</name>
    <dbReference type="NCBI Taxonomy" id="1008807"/>
    <lineage>
        <taxon>Eukaryota</taxon>
        <taxon>Discoba</taxon>
        <taxon>Heterolobosea</taxon>
        <taxon>Tetramitia</taxon>
        <taxon>Eutetramitia</taxon>
        <taxon>Acrasidae</taxon>
        <taxon>Acrasis</taxon>
    </lineage>
</organism>
<dbReference type="InterPro" id="IPR038514">
    <property type="entry name" value="AAR2_C_sf"/>
</dbReference>
<evidence type="ECO:0000259" key="2">
    <source>
        <dbReference type="Pfam" id="PF05282"/>
    </source>
</evidence>
<evidence type="ECO:0000313" key="5">
    <source>
        <dbReference type="Proteomes" id="UP001431209"/>
    </source>
</evidence>